<keyword evidence="10 11" id="KW-0694">RNA-binding</keyword>
<evidence type="ECO:0000313" key="14">
    <source>
        <dbReference type="EMBL" id="SCZ79202.1"/>
    </source>
</evidence>
<evidence type="ECO:0000256" key="11">
    <source>
        <dbReference type="HAMAP-Rule" id="MF_01469"/>
    </source>
</evidence>
<dbReference type="Gene3D" id="3.40.1360.10">
    <property type="match status" value="1"/>
</dbReference>
<protein>
    <recommendedName>
        <fullName evidence="11 12">Ribonuclease M5</fullName>
        <ecNumber evidence="11 12">3.1.26.8</ecNumber>
    </recommendedName>
    <alternativeName>
        <fullName evidence="11">RNase M5</fullName>
    </alternativeName>
    <alternativeName>
        <fullName evidence="11">Ribosomal RNA terminal maturase M5</fullName>
    </alternativeName>
</protein>
<comment type="function">
    <text evidence="11">Required for correct processing of both the 5' and 3' ends of 5S rRNA precursor. Cleaves both sides of a double-stranded region yielding mature 5S rRNA in one step.</text>
</comment>
<dbReference type="GO" id="GO:0019843">
    <property type="term" value="F:rRNA binding"/>
    <property type="evidence" value="ECO:0007669"/>
    <property type="project" value="UniProtKB-KW"/>
</dbReference>
<evidence type="ECO:0000313" key="15">
    <source>
        <dbReference type="Proteomes" id="UP000199208"/>
    </source>
</evidence>
<keyword evidence="5" id="KW-0479">Metal-binding</keyword>
<keyword evidence="1 11" id="KW-0963">Cytoplasm</keyword>
<proteinExistence type="inferred from homology"/>
<dbReference type="PANTHER" id="PTHR39156:SF1">
    <property type="entry name" value="RIBONUCLEASE M5"/>
    <property type="match status" value="1"/>
</dbReference>
<reference evidence="14 15" key="1">
    <citation type="submission" date="2016-10" db="EMBL/GenBank/DDBJ databases">
        <authorList>
            <person name="de Groot N.N."/>
        </authorList>
    </citation>
    <scope>NUCLEOTIDE SEQUENCE [LARGE SCALE GENOMIC DNA]</scope>
    <source>
        <strain evidence="14 15">DSM 2784</strain>
    </source>
</reference>
<keyword evidence="15" id="KW-1185">Reference proteome</keyword>
<keyword evidence="4 11" id="KW-0540">Nuclease</keyword>
<dbReference type="Pfam" id="PF13331">
    <property type="entry name" value="DUF4093"/>
    <property type="match status" value="1"/>
</dbReference>
<dbReference type="PANTHER" id="PTHR39156">
    <property type="entry name" value="RIBONUCLEASE M5"/>
    <property type="match status" value="1"/>
</dbReference>
<keyword evidence="3 11" id="KW-0698">rRNA processing</keyword>
<evidence type="ECO:0000256" key="10">
    <source>
        <dbReference type="ARBA" id="ARBA00022884"/>
    </source>
</evidence>
<evidence type="ECO:0000256" key="6">
    <source>
        <dbReference type="ARBA" id="ARBA00022730"/>
    </source>
</evidence>
<evidence type="ECO:0000256" key="8">
    <source>
        <dbReference type="ARBA" id="ARBA00022801"/>
    </source>
</evidence>
<dbReference type="RefSeq" id="WP_242870842.1">
    <property type="nucleotide sequence ID" value="NZ_FMWL01000006.1"/>
</dbReference>
<dbReference type="SMART" id="SM00493">
    <property type="entry name" value="TOPRIM"/>
    <property type="match status" value="1"/>
</dbReference>
<evidence type="ECO:0000256" key="1">
    <source>
        <dbReference type="ARBA" id="ARBA00022490"/>
    </source>
</evidence>
<dbReference type="InterPro" id="IPR004466">
    <property type="entry name" value="RNase_M5"/>
</dbReference>
<dbReference type="EC" id="3.1.26.8" evidence="11 12"/>
<keyword evidence="8 11" id="KW-0378">Hydrolase</keyword>
<dbReference type="GO" id="GO:0005737">
    <property type="term" value="C:cytoplasm"/>
    <property type="evidence" value="ECO:0007669"/>
    <property type="project" value="UniProtKB-SubCell"/>
</dbReference>
<keyword evidence="9" id="KW-0460">Magnesium</keyword>
<evidence type="ECO:0000256" key="9">
    <source>
        <dbReference type="ARBA" id="ARBA00022842"/>
    </source>
</evidence>
<dbReference type="HAMAP" id="MF_01469">
    <property type="entry name" value="RNase_M5"/>
    <property type="match status" value="1"/>
</dbReference>
<dbReference type="NCBIfam" id="TIGR00334">
    <property type="entry name" value="5S_RNA_mat_M5"/>
    <property type="match status" value="1"/>
</dbReference>
<dbReference type="SUPFAM" id="SSF110455">
    <property type="entry name" value="Toprim domain"/>
    <property type="match status" value="1"/>
</dbReference>
<comment type="catalytic activity">
    <reaction evidence="11">
        <text>Endonucleolytic cleavage of RNA, removing 21 and 42 nucleotides, respectively, from the 5'- and 3'-termini of a 5S-rRNA precursor.</text>
        <dbReference type="EC" id="3.1.26.8"/>
    </reaction>
</comment>
<feature type="domain" description="Toprim" evidence="13">
    <location>
        <begin position="5"/>
        <end position="88"/>
    </location>
</feature>
<gene>
    <name evidence="11" type="primary">rnmV</name>
    <name evidence="14" type="ORF">SAMN03080599_01644</name>
</gene>
<evidence type="ECO:0000256" key="12">
    <source>
        <dbReference type="NCBIfam" id="TIGR00334"/>
    </source>
</evidence>
<evidence type="ECO:0000256" key="7">
    <source>
        <dbReference type="ARBA" id="ARBA00022759"/>
    </source>
</evidence>
<accession>A0A1G5RYM4</accession>
<evidence type="ECO:0000256" key="3">
    <source>
        <dbReference type="ARBA" id="ARBA00022552"/>
    </source>
</evidence>
<comment type="similarity">
    <text evidence="11">Belongs to the ribonuclease M5 family.</text>
</comment>
<organism evidence="14 15">
    <name type="scientific">Acidaminobacter hydrogenoformans DSM 2784</name>
    <dbReference type="NCBI Taxonomy" id="1120920"/>
    <lineage>
        <taxon>Bacteria</taxon>
        <taxon>Bacillati</taxon>
        <taxon>Bacillota</taxon>
        <taxon>Clostridia</taxon>
        <taxon>Peptostreptococcales</taxon>
        <taxon>Acidaminobacteraceae</taxon>
        <taxon>Acidaminobacter</taxon>
    </lineage>
</organism>
<dbReference type="STRING" id="1120920.SAMN03080599_01644"/>
<keyword evidence="7 11" id="KW-0255">Endonuclease</keyword>
<keyword evidence="2 11" id="KW-0690">Ribosome biogenesis</keyword>
<evidence type="ECO:0000256" key="4">
    <source>
        <dbReference type="ARBA" id="ARBA00022722"/>
    </source>
</evidence>
<name>A0A1G5RYM4_9FIRM</name>
<dbReference type="EMBL" id="FMWL01000006">
    <property type="protein sequence ID" value="SCZ79202.1"/>
    <property type="molecule type" value="Genomic_DNA"/>
</dbReference>
<dbReference type="InterPro" id="IPR034141">
    <property type="entry name" value="TOPRIM_RNase_M5-like"/>
</dbReference>
<dbReference type="AlphaFoldDB" id="A0A1G5RYM4"/>
<comment type="subcellular location">
    <subcellularLocation>
        <location evidence="11">Cytoplasm</location>
    </subcellularLocation>
</comment>
<evidence type="ECO:0000256" key="5">
    <source>
        <dbReference type="ARBA" id="ARBA00022723"/>
    </source>
</evidence>
<evidence type="ECO:0000256" key="2">
    <source>
        <dbReference type="ARBA" id="ARBA00022517"/>
    </source>
</evidence>
<sequence>MMRIKEVIVVEGRSDERAVKRAVDAQIIITSGYGIKETTFKAIEEADRRCGVIIFTDPDFMGERIRERLKRRVPNARHAYLSRADATSEGDIGIENAKPEAILAALEKVRTWVENPVDEFTKSDLIRNGLEGGPGALKRRDKMGKLLGIGYGNGKQFLLRLNRFGVSREEFEKALTAIDLENGGPQTC</sequence>
<dbReference type="GO" id="GO:0006364">
    <property type="term" value="P:rRNA processing"/>
    <property type="evidence" value="ECO:0007669"/>
    <property type="project" value="UniProtKB-UniRule"/>
</dbReference>
<dbReference type="InterPro" id="IPR025156">
    <property type="entry name" value="RNase_M5_C"/>
</dbReference>
<keyword evidence="6 11" id="KW-0699">rRNA-binding</keyword>
<dbReference type="GO" id="GO:0043822">
    <property type="term" value="F:ribonuclease M5 activity"/>
    <property type="evidence" value="ECO:0007669"/>
    <property type="project" value="UniProtKB-UniRule"/>
</dbReference>
<dbReference type="InterPro" id="IPR006171">
    <property type="entry name" value="TOPRIM_dom"/>
</dbReference>
<dbReference type="CDD" id="cd01027">
    <property type="entry name" value="TOPRIM_RNase_M5_like"/>
    <property type="match status" value="1"/>
</dbReference>
<dbReference type="PROSITE" id="PS50880">
    <property type="entry name" value="TOPRIM"/>
    <property type="match status" value="1"/>
</dbReference>
<dbReference type="GO" id="GO:0046872">
    <property type="term" value="F:metal ion binding"/>
    <property type="evidence" value="ECO:0007669"/>
    <property type="project" value="UniProtKB-KW"/>
</dbReference>
<dbReference type="Proteomes" id="UP000199208">
    <property type="component" value="Unassembled WGS sequence"/>
</dbReference>
<dbReference type="Pfam" id="PF01751">
    <property type="entry name" value="Toprim"/>
    <property type="match status" value="1"/>
</dbReference>
<evidence type="ECO:0000259" key="13">
    <source>
        <dbReference type="PROSITE" id="PS50880"/>
    </source>
</evidence>